<dbReference type="Gene3D" id="3.40.50.300">
    <property type="entry name" value="P-loop containing nucleotide triphosphate hydrolases"/>
    <property type="match status" value="1"/>
</dbReference>
<dbReference type="GO" id="GO:0005524">
    <property type="term" value="F:ATP binding"/>
    <property type="evidence" value="ECO:0007669"/>
    <property type="project" value="UniProtKB-KW"/>
</dbReference>
<gene>
    <name evidence="4" type="ORF">FHX40_2994</name>
</gene>
<dbReference type="Pfam" id="PF00005">
    <property type="entry name" value="ABC_tran"/>
    <property type="match status" value="1"/>
</dbReference>
<dbReference type="InterPro" id="IPR003593">
    <property type="entry name" value="AAA+_ATPase"/>
</dbReference>
<evidence type="ECO:0000256" key="2">
    <source>
        <dbReference type="ARBA" id="ARBA00022840"/>
    </source>
</evidence>
<evidence type="ECO:0000259" key="3">
    <source>
        <dbReference type="PROSITE" id="PS50893"/>
    </source>
</evidence>
<name>A0A543J0B7_9ACTN</name>
<dbReference type="EMBL" id="VFPQ01000001">
    <property type="protein sequence ID" value="TQM76262.1"/>
    <property type="molecule type" value="Genomic_DNA"/>
</dbReference>
<dbReference type="PROSITE" id="PS50893">
    <property type="entry name" value="ABC_TRANSPORTER_2"/>
    <property type="match status" value="1"/>
</dbReference>
<keyword evidence="2 4" id="KW-0067">ATP-binding</keyword>
<evidence type="ECO:0000313" key="4">
    <source>
        <dbReference type="EMBL" id="TQM76262.1"/>
    </source>
</evidence>
<dbReference type="InterPro" id="IPR027417">
    <property type="entry name" value="P-loop_NTPase"/>
</dbReference>
<accession>A0A543J0B7</accession>
<dbReference type="AlphaFoldDB" id="A0A543J0B7"/>
<feature type="domain" description="ABC transporter" evidence="3">
    <location>
        <begin position="2"/>
        <end position="237"/>
    </location>
</feature>
<keyword evidence="1" id="KW-0547">Nucleotide-binding</keyword>
<dbReference type="OrthoDB" id="9804819at2"/>
<dbReference type="InterPro" id="IPR003439">
    <property type="entry name" value="ABC_transporter-like_ATP-bd"/>
</dbReference>
<evidence type="ECO:0000256" key="1">
    <source>
        <dbReference type="ARBA" id="ARBA00022741"/>
    </source>
</evidence>
<dbReference type="GO" id="GO:0016887">
    <property type="term" value="F:ATP hydrolysis activity"/>
    <property type="evidence" value="ECO:0007669"/>
    <property type="project" value="InterPro"/>
</dbReference>
<organism evidence="4 5">
    <name type="scientific">Thermopolyspora flexuosa</name>
    <dbReference type="NCBI Taxonomy" id="103836"/>
    <lineage>
        <taxon>Bacteria</taxon>
        <taxon>Bacillati</taxon>
        <taxon>Actinomycetota</taxon>
        <taxon>Actinomycetes</taxon>
        <taxon>Streptosporangiales</taxon>
        <taxon>Streptosporangiaceae</taxon>
        <taxon>Thermopolyspora</taxon>
    </lineage>
</organism>
<dbReference type="PANTHER" id="PTHR43582">
    <property type="entry name" value="LINEARMYCIN RESISTANCE ATP-BINDING PROTEIN LNRL"/>
    <property type="match status" value="1"/>
</dbReference>
<keyword evidence="5" id="KW-1185">Reference proteome</keyword>
<dbReference type="Proteomes" id="UP000319213">
    <property type="component" value="Unassembled WGS sequence"/>
</dbReference>
<evidence type="ECO:0000313" key="5">
    <source>
        <dbReference type="Proteomes" id="UP000319213"/>
    </source>
</evidence>
<protein>
    <submittedName>
        <fullName evidence="4">ABC-2 type transport system ATP-binding protein</fullName>
    </submittedName>
</protein>
<reference evidence="4 5" key="1">
    <citation type="submission" date="2019-06" db="EMBL/GenBank/DDBJ databases">
        <title>Sequencing the genomes of 1000 actinobacteria strains.</title>
        <authorList>
            <person name="Klenk H.-P."/>
        </authorList>
    </citation>
    <scope>NUCLEOTIDE SEQUENCE [LARGE SCALE GENOMIC DNA]</scope>
    <source>
        <strain evidence="4 5">DSM 43186</strain>
    </source>
</reference>
<proteinExistence type="predicted"/>
<dbReference type="PANTHER" id="PTHR43582:SF5">
    <property type="entry name" value="ABC TRANSPORTER"/>
    <property type="match status" value="1"/>
</dbReference>
<sequence length="252" mass="27062">MIHATALTKTFTGGKGTVEAVRGLDLHVAAGEIVGFLGPNGAGKSTSLRMLTTLLKPTSGTATVAGYDLVAEPAEVRRRIGYVPQGNTVAPTAQVGEELELQARLYGMSRAEARDRVAETLRALDLAGVEARPAAVLSGGRRRRVDLAMGLLHNPRLLFLDEPTTGLDPQSRANLWDHVRRLRDREGMTVFLTTHYLDEADALCDRILIIDHGRVVAEGAPADLKAELGPSATLDDVFLHVTGRELRESTAA</sequence>
<comment type="caution">
    <text evidence="4">The sequence shown here is derived from an EMBL/GenBank/DDBJ whole genome shotgun (WGS) entry which is preliminary data.</text>
</comment>
<dbReference type="SMART" id="SM00382">
    <property type="entry name" value="AAA"/>
    <property type="match status" value="1"/>
</dbReference>
<dbReference type="SUPFAM" id="SSF52540">
    <property type="entry name" value="P-loop containing nucleoside triphosphate hydrolases"/>
    <property type="match status" value="1"/>
</dbReference>